<dbReference type="EMBL" id="LAZR01000285">
    <property type="protein sequence ID" value="KKN77046.1"/>
    <property type="molecule type" value="Genomic_DNA"/>
</dbReference>
<protein>
    <recommendedName>
        <fullName evidence="3">SprT-like domain-containing protein</fullName>
    </recommendedName>
</protein>
<name>A0A0F9VUA0_9ZZZZ</name>
<feature type="region of interest" description="Disordered" evidence="1">
    <location>
        <begin position="307"/>
        <end position="396"/>
    </location>
</feature>
<reference evidence="2" key="1">
    <citation type="journal article" date="2015" name="Nature">
        <title>Complex archaea that bridge the gap between prokaryotes and eukaryotes.</title>
        <authorList>
            <person name="Spang A."/>
            <person name="Saw J.H."/>
            <person name="Jorgensen S.L."/>
            <person name="Zaremba-Niedzwiedzka K."/>
            <person name="Martijn J."/>
            <person name="Lind A.E."/>
            <person name="van Eijk R."/>
            <person name="Schleper C."/>
            <person name="Guy L."/>
            <person name="Ettema T.J."/>
        </authorList>
    </citation>
    <scope>NUCLEOTIDE SEQUENCE</scope>
</reference>
<evidence type="ECO:0000313" key="2">
    <source>
        <dbReference type="EMBL" id="KKN77046.1"/>
    </source>
</evidence>
<sequence length="396" mass="43577">MAIKQVESLQPALAELERAVNWVAQDIADIPFHIIPVIQTRGRKSGCAGWFSPDQWSTREGGLVHEITFCAEKLNSDPVDIITTARHEVVHLWNHSLGLKDVSTGGRHNKTFKEQAELADLVVAKPFDSKGYAYTTPTEEFKKRIEKEFKPDVAAFSLFRLVKPSTAKPVKTNAWICKCDGLTLRIPAKQVLDATCHKCNKKFVPKDAPVVDPPPAPKTVKKHKHVDGQPVHADDFAFHEHAEGEGHFIPEPLQEPADPDAAKEMLAAQEETVEINEPAPEMSADLFAQLGKFGHVHSEFYPYHEHDLPGGLGNEEHGYRGEDYDATQSHDEDAGIVAPEGTDAEYPATDAVPPAKKKKTKPAVDPLPGEETKALATKKPAAKKATKKAKTKTAKK</sequence>
<gene>
    <name evidence="2" type="ORF">LCGC14_0363850</name>
</gene>
<evidence type="ECO:0008006" key="3">
    <source>
        <dbReference type="Google" id="ProtNLM"/>
    </source>
</evidence>
<proteinExistence type="predicted"/>
<evidence type="ECO:0000256" key="1">
    <source>
        <dbReference type="SAM" id="MobiDB-lite"/>
    </source>
</evidence>
<accession>A0A0F9VUA0</accession>
<comment type="caution">
    <text evidence="2">The sequence shown here is derived from an EMBL/GenBank/DDBJ whole genome shotgun (WGS) entry which is preliminary data.</text>
</comment>
<organism evidence="2">
    <name type="scientific">marine sediment metagenome</name>
    <dbReference type="NCBI Taxonomy" id="412755"/>
    <lineage>
        <taxon>unclassified sequences</taxon>
        <taxon>metagenomes</taxon>
        <taxon>ecological metagenomes</taxon>
    </lineage>
</organism>
<feature type="compositionally biased region" description="Basic and acidic residues" evidence="1">
    <location>
        <begin position="307"/>
        <end position="333"/>
    </location>
</feature>
<feature type="compositionally biased region" description="Basic residues" evidence="1">
    <location>
        <begin position="380"/>
        <end position="396"/>
    </location>
</feature>
<dbReference type="AlphaFoldDB" id="A0A0F9VUA0"/>